<evidence type="ECO:0000313" key="1">
    <source>
        <dbReference type="EMBL" id="CAG8857312.1"/>
    </source>
</evidence>
<comment type="caution">
    <text evidence="1">The sequence shown here is derived from an EMBL/GenBank/DDBJ whole genome shotgun (WGS) entry which is preliminary data.</text>
</comment>
<reference evidence="1 2" key="1">
    <citation type="submission" date="2021-06" db="EMBL/GenBank/DDBJ databases">
        <authorList>
            <person name="Kallberg Y."/>
            <person name="Tangrot J."/>
            <person name="Rosling A."/>
        </authorList>
    </citation>
    <scope>NUCLEOTIDE SEQUENCE [LARGE SCALE GENOMIC DNA]</scope>
    <source>
        <strain evidence="1 2">120-4 pot B 10/14</strain>
    </source>
</reference>
<sequence>NKFWEADDIIQQQPITTQKNLDSVYTSQFVDVDEISQRFSEEVKSGNIA</sequence>
<name>A0ABN7XPP2_GIGMA</name>
<organism evidence="1 2">
    <name type="scientific">Gigaspora margarita</name>
    <dbReference type="NCBI Taxonomy" id="4874"/>
    <lineage>
        <taxon>Eukaryota</taxon>
        <taxon>Fungi</taxon>
        <taxon>Fungi incertae sedis</taxon>
        <taxon>Mucoromycota</taxon>
        <taxon>Glomeromycotina</taxon>
        <taxon>Glomeromycetes</taxon>
        <taxon>Diversisporales</taxon>
        <taxon>Gigasporaceae</taxon>
        <taxon>Gigaspora</taxon>
    </lineage>
</organism>
<feature type="non-terminal residue" evidence="1">
    <location>
        <position position="49"/>
    </location>
</feature>
<accession>A0ABN7XPP2</accession>
<evidence type="ECO:0000313" key="2">
    <source>
        <dbReference type="Proteomes" id="UP000789901"/>
    </source>
</evidence>
<gene>
    <name evidence="1" type="ORF">GMARGA_LOCUS46133</name>
</gene>
<dbReference type="EMBL" id="CAJVQB010169300">
    <property type="protein sequence ID" value="CAG8857312.1"/>
    <property type="molecule type" value="Genomic_DNA"/>
</dbReference>
<proteinExistence type="predicted"/>
<keyword evidence="2" id="KW-1185">Reference proteome</keyword>
<feature type="non-terminal residue" evidence="1">
    <location>
        <position position="1"/>
    </location>
</feature>
<dbReference type="Proteomes" id="UP000789901">
    <property type="component" value="Unassembled WGS sequence"/>
</dbReference>
<protein>
    <submittedName>
        <fullName evidence="1">6321_t:CDS:1</fullName>
    </submittedName>
</protein>